<dbReference type="Pfam" id="PF00355">
    <property type="entry name" value="Rieske"/>
    <property type="match status" value="1"/>
</dbReference>
<dbReference type="Gene3D" id="3.90.380.10">
    <property type="entry name" value="Naphthalene 1,2-dioxygenase Alpha Subunit, Chain A, domain 1"/>
    <property type="match status" value="1"/>
</dbReference>
<dbReference type="SUPFAM" id="SSF50022">
    <property type="entry name" value="ISP domain"/>
    <property type="match status" value="1"/>
</dbReference>
<protein>
    <submittedName>
        <fullName evidence="8">Aromatic ring-hydroxylating dioxygenase subunit alpha</fullName>
    </submittedName>
</protein>
<keyword evidence="2" id="KW-0001">2Fe-2S</keyword>
<comment type="caution">
    <text evidence="8">The sequence shown here is derived from an EMBL/GenBank/DDBJ whole genome shotgun (WGS) entry which is preliminary data.</text>
</comment>
<gene>
    <name evidence="8" type="ORF">OPR82_13755</name>
</gene>
<dbReference type="EMBL" id="JAPHAV010000006">
    <property type="protein sequence ID" value="MCX2697821.1"/>
    <property type="molecule type" value="Genomic_DNA"/>
</dbReference>
<evidence type="ECO:0000256" key="3">
    <source>
        <dbReference type="ARBA" id="ARBA00022723"/>
    </source>
</evidence>
<name>A0ABT3QQC9_9HYPH</name>
<evidence type="ECO:0000256" key="5">
    <source>
        <dbReference type="ARBA" id="ARBA00023004"/>
    </source>
</evidence>
<proteinExistence type="predicted"/>
<dbReference type="PROSITE" id="PS51296">
    <property type="entry name" value="RIESKE"/>
    <property type="match status" value="1"/>
</dbReference>
<accession>A0ABT3QQC9</accession>
<dbReference type="Proteomes" id="UP001301216">
    <property type="component" value="Unassembled WGS sequence"/>
</dbReference>
<organism evidence="8 9">
    <name type="scientific">Ochrobactrum chromiisoli</name>
    <dbReference type="NCBI Taxonomy" id="2993941"/>
    <lineage>
        <taxon>Bacteria</taxon>
        <taxon>Pseudomonadati</taxon>
        <taxon>Pseudomonadota</taxon>
        <taxon>Alphaproteobacteria</taxon>
        <taxon>Hyphomicrobiales</taxon>
        <taxon>Brucellaceae</taxon>
        <taxon>Brucella/Ochrobactrum group</taxon>
        <taxon>Ochrobactrum</taxon>
    </lineage>
</organism>
<dbReference type="Pfam" id="PF00848">
    <property type="entry name" value="Ring_hydroxyl_A"/>
    <property type="match status" value="1"/>
</dbReference>
<sequence length="415" mass="46973">MDVRNEMLGLLTGRDPNFSLEQKFYTDPDFYKLDLENVFYRDWLFVGHDCELPKTGSYMTVQVGAYPVVIVRDAQGGIRAFHNSCRHRGSRICSAEKGTAAKLVCPYHQWTYELDGRLLFARQVGPDFKPADYGLKQVHCESVAGYIYICVADEAPDFNSFRSLVEPYLAPHNIKEAKVAFESSIIEKGNWKLVWENNRECYHCAANHPELCRTYPEAPSATGVQGVMEDPEINQLWKNCATIGLPAQFTMSDDGRYRITRIPLLRDAVSYTMSGKPAVKKPLSDKVAGNTNIGAMLLFNYPSTWNHLMADHAISFRVLPISAEETMVTTKWLVHKDAVEGVDYDLNELTHVWLQTNDQDRQIVEENAVGIRSPAYQPGPYSVEHEGGVMQFLEWYTNTVTPRLKGETAKLSRVA</sequence>
<dbReference type="CDD" id="cd08884">
    <property type="entry name" value="RHO_alpha_C_GbcA-like"/>
    <property type="match status" value="1"/>
</dbReference>
<keyword evidence="3" id="KW-0479">Metal-binding</keyword>
<feature type="domain" description="Rieske" evidence="7">
    <location>
        <begin position="43"/>
        <end position="149"/>
    </location>
</feature>
<dbReference type="PANTHER" id="PTHR43756:SF5">
    <property type="entry name" value="CHOLINE MONOOXYGENASE, CHLOROPLASTIC"/>
    <property type="match status" value="1"/>
</dbReference>
<dbReference type="RefSeq" id="WP_265985449.1">
    <property type="nucleotide sequence ID" value="NZ_JAPHAV010000006.1"/>
</dbReference>
<keyword evidence="6" id="KW-0411">Iron-sulfur</keyword>
<dbReference type="PANTHER" id="PTHR43756">
    <property type="entry name" value="CHOLINE MONOOXYGENASE, CHLOROPLASTIC"/>
    <property type="match status" value="1"/>
</dbReference>
<dbReference type="PRINTS" id="PR00090">
    <property type="entry name" value="RNGDIOXGNASE"/>
</dbReference>
<evidence type="ECO:0000256" key="4">
    <source>
        <dbReference type="ARBA" id="ARBA00023002"/>
    </source>
</evidence>
<keyword evidence="4" id="KW-0560">Oxidoreductase</keyword>
<evidence type="ECO:0000256" key="1">
    <source>
        <dbReference type="ARBA" id="ARBA00001962"/>
    </source>
</evidence>
<dbReference type="InterPro" id="IPR017941">
    <property type="entry name" value="Rieske_2Fe-2S"/>
</dbReference>
<dbReference type="SUPFAM" id="SSF55961">
    <property type="entry name" value="Bet v1-like"/>
    <property type="match status" value="1"/>
</dbReference>
<keyword evidence="5" id="KW-0408">Iron</keyword>
<reference evidence="8 9" key="1">
    <citation type="submission" date="2022-11" db="EMBL/GenBank/DDBJ databases">
        <title>Brucella sp. YY2X, whole genome shotgun sequencing project.</title>
        <authorList>
            <person name="Yang Y."/>
        </authorList>
    </citation>
    <scope>NUCLEOTIDE SEQUENCE [LARGE SCALE GENOMIC DNA]</scope>
    <source>
        <strain evidence="8 9">YY2X</strain>
    </source>
</reference>
<evidence type="ECO:0000313" key="9">
    <source>
        <dbReference type="Proteomes" id="UP001301216"/>
    </source>
</evidence>
<keyword evidence="8" id="KW-0223">Dioxygenase</keyword>
<dbReference type="Gene3D" id="2.102.10.10">
    <property type="entry name" value="Rieske [2Fe-2S] iron-sulphur domain"/>
    <property type="match status" value="1"/>
</dbReference>
<dbReference type="GO" id="GO:0051213">
    <property type="term" value="F:dioxygenase activity"/>
    <property type="evidence" value="ECO:0007669"/>
    <property type="project" value="UniProtKB-KW"/>
</dbReference>
<evidence type="ECO:0000256" key="6">
    <source>
        <dbReference type="ARBA" id="ARBA00023014"/>
    </source>
</evidence>
<evidence type="ECO:0000313" key="8">
    <source>
        <dbReference type="EMBL" id="MCX2697821.1"/>
    </source>
</evidence>
<keyword evidence="9" id="KW-1185">Reference proteome</keyword>
<dbReference type="InterPro" id="IPR036922">
    <property type="entry name" value="Rieske_2Fe-2S_sf"/>
</dbReference>
<evidence type="ECO:0000259" key="7">
    <source>
        <dbReference type="PROSITE" id="PS51296"/>
    </source>
</evidence>
<dbReference type="InterPro" id="IPR001663">
    <property type="entry name" value="Rng_hydr_dOase-A"/>
</dbReference>
<evidence type="ECO:0000256" key="2">
    <source>
        <dbReference type="ARBA" id="ARBA00022714"/>
    </source>
</evidence>
<comment type="cofactor">
    <cofactor evidence="1">
        <name>Fe cation</name>
        <dbReference type="ChEBI" id="CHEBI:24875"/>
    </cofactor>
</comment>
<dbReference type="CDD" id="cd03469">
    <property type="entry name" value="Rieske_RO_Alpha_N"/>
    <property type="match status" value="1"/>
</dbReference>
<dbReference type="InterPro" id="IPR015879">
    <property type="entry name" value="Ring_hydroxy_dOase_asu_C_dom"/>
</dbReference>